<dbReference type="Pfam" id="PF00076">
    <property type="entry name" value="RRM_1"/>
    <property type="match status" value="1"/>
</dbReference>
<feature type="compositionally biased region" description="Low complexity" evidence="3">
    <location>
        <begin position="122"/>
        <end position="137"/>
    </location>
</feature>
<dbReference type="EMBL" id="KK106197">
    <property type="protein sequence ID" value="KIY91863.1"/>
    <property type="molecule type" value="Genomic_DNA"/>
</dbReference>
<reference evidence="5 6" key="1">
    <citation type="journal article" date="2013" name="BMC Genomics">
        <title>Reconstruction of the lipid metabolism for the microalga Monoraphidium neglectum from its genome sequence reveals characteristics suitable for biofuel production.</title>
        <authorList>
            <person name="Bogen C."/>
            <person name="Al-Dilaimi A."/>
            <person name="Albersmeier A."/>
            <person name="Wichmann J."/>
            <person name="Grundmann M."/>
            <person name="Rupp O."/>
            <person name="Lauersen K.J."/>
            <person name="Blifernez-Klassen O."/>
            <person name="Kalinowski J."/>
            <person name="Goesmann A."/>
            <person name="Mussgnug J.H."/>
            <person name="Kruse O."/>
        </authorList>
    </citation>
    <scope>NUCLEOTIDE SEQUENCE [LARGE SCALE GENOMIC DNA]</scope>
    <source>
        <strain evidence="5 6">SAG 48.87</strain>
    </source>
</reference>
<keyword evidence="1 2" id="KW-0694">RNA-binding</keyword>
<dbReference type="InterPro" id="IPR012677">
    <property type="entry name" value="Nucleotide-bd_a/b_plait_sf"/>
</dbReference>
<dbReference type="GO" id="GO:0005634">
    <property type="term" value="C:nucleus"/>
    <property type="evidence" value="ECO:0007669"/>
    <property type="project" value="TreeGrafter"/>
</dbReference>
<feature type="region of interest" description="Disordered" evidence="3">
    <location>
        <begin position="92"/>
        <end position="137"/>
    </location>
</feature>
<dbReference type="InterPro" id="IPR035979">
    <property type="entry name" value="RBD_domain_sf"/>
</dbReference>
<evidence type="ECO:0000313" key="5">
    <source>
        <dbReference type="EMBL" id="KIY91863.1"/>
    </source>
</evidence>
<sequence>MQRCALLELFQSAGPIKEAGVHYDKSGRSKGTAHVVYVSAPDALKAYQKFHNVCLDGKRLSIELVETQVPPGTIAKLSSGINVSTVADNGAGGGGGGYGSRGGGGGGGGGFGPNRPRSVVRGRGAPSAAGGADAMQE</sequence>
<dbReference type="GO" id="GO:0003729">
    <property type="term" value="F:mRNA binding"/>
    <property type="evidence" value="ECO:0007669"/>
    <property type="project" value="TreeGrafter"/>
</dbReference>
<gene>
    <name evidence="5" type="ORF">MNEG_16100</name>
</gene>
<dbReference type="Proteomes" id="UP000054498">
    <property type="component" value="Unassembled WGS sequence"/>
</dbReference>
<dbReference type="PANTHER" id="PTHR19965:SF35">
    <property type="entry name" value="RNA ANNEALING PROTEIN YRA1"/>
    <property type="match status" value="1"/>
</dbReference>
<dbReference type="SUPFAM" id="SSF54928">
    <property type="entry name" value="RNA-binding domain, RBD"/>
    <property type="match status" value="1"/>
</dbReference>
<feature type="domain" description="RRM" evidence="4">
    <location>
        <begin position="1"/>
        <end position="67"/>
    </location>
</feature>
<feature type="compositionally biased region" description="Gly residues" evidence="3">
    <location>
        <begin position="92"/>
        <end position="112"/>
    </location>
</feature>
<dbReference type="GO" id="GO:0006406">
    <property type="term" value="P:mRNA export from nucleus"/>
    <property type="evidence" value="ECO:0007669"/>
    <property type="project" value="TreeGrafter"/>
</dbReference>
<keyword evidence="6" id="KW-1185">Reference proteome</keyword>
<dbReference type="STRING" id="145388.A0A0D2K6P8"/>
<dbReference type="AlphaFoldDB" id="A0A0D2K6P8"/>
<dbReference type="RefSeq" id="XP_013890883.1">
    <property type="nucleotide sequence ID" value="XM_014035429.1"/>
</dbReference>
<dbReference type="KEGG" id="mng:MNEG_16100"/>
<accession>A0A0D2K6P8</accession>
<dbReference type="PROSITE" id="PS50102">
    <property type="entry name" value="RRM"/>
    <property type="match status" value="1"/>
</dbReference>
<protein>
    <submittedName>
        <fullName evidence="5">THO complex subunit 4</fullName>
    </submittedName>
</protein>
<name>A0A0D2K6P8_9CHLO</name>
<dbReference type="OrthoDB" id="1049195at2759"/>
<evidence type="ECO:0000259" key="4">
    <source>
        <dbReference type="PROSITE" id="PS50102"/>
    </source>
</evidence>
<dbReference type="InterPro" id="IPR051229">
    <property type="entry name" value="ALYREF_mRNA_export"/>
</dbReference>
<evidence type="ECO:0000256" key="2">
    <source>
        <dbReference type="PROSITE-ProRule" id="PRU00176"/>
    </source>
</evidence>
<proteinExistence type="predicted"/>
<organism evidence="5 6">
    <name type="scientific">Monoraphidium neglectum</name>
    <dbReference type="NCBI Taxonomy" id="145388"/>
    <lineage>
        <taxon>Eukaryota</taxon>
        <taxon>Viridiplantae</taxon>
        <taxon>Chlorophyta</taxon>
        <taxon>core chlorophytes</taxon>
        <taxon>Chlorophyceae</taxon>
        <taxon>CS clade</taxon>
        <taxon>Sphaeropleales</taxon>
        <taxon>Selenastraceae</taxon>
        <taxon>Monoraphidium</taxon>
    </lineage>
</organism>
<dbReference type="PANTHER" id="PTHR19965">
    <property type="entry name" value="RNA AND EXPORT FACTOR BINDING PROTEIN"/>
    <property type="match status" value="1"/>
</dbReference>
<dbReference type="InterPro" id="IPR000504">
    <property type="entry name" value="RRM_dom"/>
</dbReference>
<dbReference type="GeneID" id="25733827"/>
<evidence type="ECO:0000313" key="6">
    <source>
        <dbReference type="Proteomes" id="UP000054498"/>
    </source>
</evidence>
<dbReference type="Gene3D" id="3.30.70.330">
    <property type="match status" value="1"/>
</dbReference>
<evidence type="ECO:0000256" key="1">
    <source>
        <dbReference type="ARBA" id="ARBA00022884"/>
    </source>
</evidence>
<evidence type="ECO:0000256" key="3">
    <source>
        <dbReference type="SAM" id="MobiDB-lite"/>
    </source>
</evidence>